<sequence>MCEAAGIEDYQLMDMVDQGVSGLDESRPYAIVLNGNYASLAPYYGPVFEKAVKEVSQGQLRRFTVEPEHFTAENVWLPCVPINIDSTGSATRSSDDKPVGLKKAHRTVGGGSPETMPEYSGNQHARVEEQWPRVILDGVAQHAKYNAILYHPAKALKEELCGASCDFEGYYNQFHQAVYEWAHSCFAMVTPEGKLGVFMSEVMQFGRSYGPAVGQSMMDAICEITRQEFDRGDRPVIQAALRAEARQSGRRRGLAGPLSMWMRRRETIARKLVDEEEKRREASGYFEVRSNDRLQWRAARLKRVITEQQRLYALCTRLGPAEMGEPAAPANGRDWLWSTGMTTEQADSKSDAQFMARLTVGLTGEQAAIGNQVVAKQANDRAESTKRNQKSAWSGKDGWLTFCDEYDVKPVRVHESGPTPELIKFDSNLFVWFALWKIGKMQGPKGKGRGQEINTVFQNISSIKGYTKENWGLEVELDQNWLNSQKNGWKVERVTSKTQGPAPRFRKLAIVMDLAFLKGDELRPEMRSFQDLIKLGNDNILQNLIIPPGETEDRRFPSIVSEGGLQFRPPERGSMCYIEPEFEEFSSFDHARHMPDGSFIDPANAGERLLFARAMAVWLNASSAERGFALEKIDDNRPRNVWFLTTESNSLVVRETQDGGVRPYGVVAKRGKFWFLMMNRAVTNHREETRNPVFDDLKCSEFAALYCSIPNGFVRKDKKMELIHGGNRLPKPVDFEWGCQGLAGLLQRFCDIDGSNQSAAKDLPCWTEIKHLVTNYGIPNPFWAIHTLVKATMDVVPSSNNEEHISTFNKTNYESKYYADHYISYLRGYQTFMEKNGVTVIDDKLLTKFQDDFLPQHKDQGLATAAVYHDRAGVSLTQATCTYNVGCYTGGELKLPSFDESPAQSELQNVCQQTFSLHSKAAAKLEAFDGVLFNISSFCSNNKLSNTQTLVDHLNSVQPGCIDLGDHALMTYKDVNFELESCYLSRSSYLGYVNGENVKGNKVYSIQRASPTFTSWANILILDDRHKNKMFRGIRGLTFNEILRINHLAEKQEDFLRSIPEDQAYTYIANAVPSGMLHAVYKAVIDDLDGGLNRGGAYYVLSNLVAFKTPKKNTATHLIGRVMNCMFQPKNDTGHALNNSYSEFPKIDTDVSKKRNVRTAKHNTTTRDTTEAASKKRMRDFHRIYHCNNDVAAKTMQCTTNHRLLPGDIKHKQNCMECSICKNDKNPRRHFNTNRATCGPP</sequence>
<accession>F0YNS5</accession>
<gene>
    <name evidence="2" type="ORF">AURANDRAFT_68186</name>
</gene>
<dbReference type="Proteomes" id="UP000002729">
    <property type="component" value="Unassembled WGS sequence"/>
</dbReference>
<proteinExistence type="predicted"/>
<dbReference type="RefSeq" id="XP_009042066.1">
    <property type="nucleotide sequence ID" value="XM_009043818.1"/>
</dbReference>
<name>F0YNS5_AURAN</name>
<organism evidence="3">
    <name type="scientific">Aureococcus anophagefferens</name>
    <name type="common">Harmful bloom alga</name>
    <dbReference type="NCBI Taxonomy" id="44056"/>
    <lineage>
        <taxon>Eukaryota</taxon>
        <taxon>Sar</taxon>
        <taxon>Stramenopiles</taxon>
        <taxon>Ochrophyta</taxon>
        <taxon>Pelagophyceae</taxon>
        <taxon>Pelagomonadales</taxon>
        <taxon>Pelagomonadaceae</taxon>
        <taxon>Aureococcus</taxon>
    </lineage>
</organism>
<evidence type="ECO:0000256" key="1">
    <source>
        <dbReference type="SAM" id="MobiDB-lite"/>
    </source>
</evidence>
<dbReference type="AlphaFoldDB" id="F0YNS5"/>
<dbReference type="GeneID" id="20226655"/>
<evidence type="ECO:0000313" key="3">
    <source>
        <dbReference type="Proteomes" id="UP000002729"/>
    </source>
</evidence>
<dbReference type="EMBL" id="GL833181">
    <property type="protein sequence ID" value="EGB03241.1"/>
    <property type="molecule type" value="Genomic_DNA"/>
</dbReference>
<protein>
    <submittedName>
        <fullName evidence="2">Uncharacterized protein</fullName>
    </submittedName>
</protein>
<feature type="region of interest" description="Disordered" evidence="1">
    <location>
        <begin position="87"/>
        <end position="121"/>
    </location>
</feature>
<dbReference type="InParanoid" id="F0YNS5"/>
<dbReference type="KEGG" id="aaf:AURANDRAFT_68186"/>
<reference evidence="2 3" key="1">
    <citation type="journal article" date="2011" name="Proc. Natl. Acad. Sci. U.S.A.">
        <title>Niche of harmful alga Aureococcus anophagefferens revealed through ecogenomics.</title>
        <authorList>
            <person name="Gobler C.J."/>
            <person name="Berry D.L."/>
            <person name="Dyhrman S.T."/>
            <person name="Wilhelm S.W."/>
            <person name="Salamov A."/>
            <person name="Lobanov A.V."/>
            <person name="Zhang Y."/>
            <person name="Collier J.L."/>
            <person name="Wurch L.L."/>
            <person name="Kustka A.B."/>
            <person name="Dill B.D."/>
            <person name="Shah M."/>
            <person name="VerBerkmoes N.C."/>
            <person name="Kuo A."/>
            <person name="Terry A."/>
            <person name="Pangilinan J."/>
            <person name="Lindquist E.A."/>
            <person name="Lucas S."/>
            <person name="Paulsen I.T."/>
            <person name="Hattenrath-Lehmann T.K."/>
            <person name="Talmage S.C."/>
            <person name="Walker E.A."/>
            <person name="Koch F."/>
            <person name="Burson A.M."/>
            <person name="Marcoval M.A."/>
            <person name="Tang Y.Z."/>
            <person name="Lecleir G.R."/>
            <person name="Coyne K.J."/>
            <person name="Berg G.M."/>
            <person name="Bertrand E.M."/>
            <person name="Saito M.A."/>
            <person name="Gladyshev V.N."/>
            <person name="Grigoriev I.V."/>
        </authorList>
    </citation>
    <scope>NUCLEOTIDE SEQUENCE [LARGE SCALE GENOMIC DNA]</scope>
    <source>
        <strain evidence="3">CCMP 1984</strain>
    </source>
</reference>
<evidence type="ECO:0000313" key="2">
    <source>
        <dbReference type="EMBL" id="EGB03241.1"/>
    </source>
</evidence>
<keyword evidence="3" id="KW-1185">Reference proteome</keyword>